<sequence>MNHRIEPSPTFKREAKRLNKRYASFADDYEKLLKDLSANPRLGTDLGGGLRKIRMAITSKGKGKSGGARVITYTVIVQVDEAEINLLTIYDKAERDSISKEELKELLQKNGLA</sequence>
<dbReference type="InterPro" id="IPR009387">
    <property type="entry name" value="HigB-2"/>
</dbReference>
<dbReference type="Proteomes" id="UP000886851">
    <property type="component" value="Unassembled WGS sequence"/>
</dbReference>
<dbReference type="PIRSF" id="PIRSF039032">
    <property type="entry name" value="HigB-2"/>
    <property type="match status" value="1"/>
</dbReference>
<gene>
    <name evidence="1" type="ORF">H9824_02915</name>
</gene>
<dbReference type="AlphaFoldDB" id="A0A9D2CKZ7"/>
<reference evidence="1" key="2">
    <citation type="submission" date="2021-04" db="EMBL/GenBank/DDBJ databases">
        <authorList>
            <person name="Gilroy R."/>
        </authorList>
    </citation>
    <scope>NUCLEOTIDE SEQUENCE</scope>
    <source>
        <strain evidence="1">Gambia2-208</strain>
    </source>
</reference>
<proteinExistence type="predicted"/>
<evidence type="ECO:0000313" key="2">
    <source>
        <dbReference type="Proteomes" id="UP000886851"/>
    </source>
</evidence>
<comment type="caution">
    <text evidence="1">The sequence shown here is derived from an EMBL/GenBank/DDBJ whole genome shotgun (WGS) entry which is preliminary data.</text>
</comment>
<protein>
    <submittedName>
        <fullName evidence="1">Type II toxin-antitoxin system RelE/ParE family toxin</fullName>
    </submittedName>
</protein>
<accession>A0A9D2CKZ7</accession>
<reference evidence="1" key="1">
    <citation type="journal article" date="2021" name="PeerJ">
        <title>Extensive microbial diversity within the chicken gut microbiome revealed by metagenomics and culture.</title>
        <authorList>
            <person name="Gilroy R."/>
            <person name="Ravi A."/>
            <person name="Getino M."/>
            <person name="Pursley I."/>
            <person name="Horton D.L."/>
            <person name="Alikhan N.F."/>
            <person name="Baker D."/>
            <person name="Gharbi K."/>
            <person name="Hall N."/>
            <person name="Watson M."/>
            <person name="Adriaenssens E.M."/>
            <person name="Foster-Nyarko E."/>
            <person name="Jarju S."/>
            <person name="Secka A."/>
            <person name="Antonio M."/>
            <person name="Oren A."/>
            <person name="Chaudhuri R.R."/>
            <person name="La Ragione R."/>
            <person name="Hildebrand F."/>
            <person name="Pallen M.J."/>
        </authorList>
    </citation>
    <scope>NUCLEOTIDE SEQUENCE</scope>
    <source>
        <strain evidence="1">Gambia2-208</strain>
    </source>
</reference>
<dbReference type="Pfam" id="PF06296">
    <property type="entry name" value="RelE"/>
    <property type="match status" value="1"/>
</dbReference>
<dbReference type="EMBL" id="DXCV01000027">
    <property type="protein sequence ID" value="HIY87641.1"/>
    <property type="molecule type" value="Genomic_DNA"/>
</dbReference>
<name>A0A9D2CKZ7_9BACE</name>
<evidence type="ECO:0000313" key="1">
    <source>
        <dbReference type="EMBL" id="HIY87641.1"/>
    </source>
</evidence>
<organism evidence="1 2">
    <name type="scientific">Candidatus Bacteroides pullicola</name>
    <dbReference type="NCBI Taxonomy" id="2838475"/>
    <lineage>
        <taxon>Bacteria</taxon>
        <taxon>Pseudomonadati</taxon>
        <taxon>Bacteroidota</taxon>
        <taxon>Bacteroidia</taxon>
        <taxon>Bacteroidales</taxon>
        <taxon>Bacteroidaceae</taxon>
        <taxon>Bacteroides</taxon>
    </lineage>
</organism>